<sequence length="241" mass="27441">MKNQLDQFAESYLDSFSYALDNELILNWYPDRILNLVKGKNKSLLELGVGHGYSTMKFANRFDHYVVIEGSKEIITLFHEKFGKQNVSIIHSYFEDFTTTEKFDVIVMGFILEHVDDPELIMSKFKQFLKPGGSIIVTVPNYEALNKRIGYSAGLIQDLASLSDADKALGHQRLFNVQTLTELVTRTGYRIKTTEGLLLKPITTSQILQLNLSKEVLRGMLEVGVHYPELCVGILMEIEVR</sequence>
<dbReference type="GO" id="GO:0032259">
    <property type="term" value="P:methylation"/>
    <property type="evidence" value="ECO:0007669"/>
    <property type="project" value="UniProtKB-KW"/>
</dbReference>
<organism evidence="1 2">
    <name type="scientific">Cohnella boryungensis</name>
    <dbReference type="NCBI Taxonomy" id="768479"/>
    <lineage>
        <taxon>Bacteria</taxon>
        <taxon>Bacillati</taxon>
        <taxon>Bacillota</taxon>
        <taxon>Bacilli</taxon>
        <taxon>Bacillales</taxon>
        <taxon>Paenibacillaceae</taxon>
        <taxon>Cohnella</taxon>
    </lineage>
</organism>
<dbReference type="CDD" id="cd02440">
    <property type="entry name" value="AdoMet_MTases"/>
    <property type="match status" value="1"/>
</dbReference>
<evidence type="ECO:0000313" key="2">
    <source>
        <dbReference type="Proteomes" id="UP001595755"/>
    </source>
</evidence>
<evidence type="ECO:0000313" key="1">
    <source>
        <dbReference type="EMBL" id="MFC4303417.1"/>
    </source>
</evidence>
<dbReference type="GO" id="GO:0102208">
    <property type="term" value="F:2-polyprenyl-6-hydroxyphenol methylase activity"/>
    <property type="evidence" value="ECO:0007669"/>
    <property type="project" value="UniProtKB-EC"/>
</dbReference>
<dbReference type="Gene3D" id="3.40.50.150">
    <property type="entry name" value="Vaccinia Virus protein VP39"/>
    <property type="match status" value="1"/>
</dbReference>
<comment type="caution">
    <text evidence="1">The sequence shown here is derived from an EMBL/GenBank/DDBJ whole genome shotgun (WGS) entry which is preliminary data.</text>
</comment>
<dbReference type="SUPFAM" id="SSF53335">
    <property type="entry name" value="S-adenosyl-L-methionine-dependent methyltransferases"/>
    <property type="match status" value="1"/>
</dbReference>
<keyword evidence="1" id="KW-0489">Methyltransferase</keyword>
<reference evidence="2" key="1">
    <citation type="journal article" date="2019" name="Int. J. Syst. Evol. Microbiol.">
        <title>The Global Catalogue of Microorganisms (GCM) 10K type strain sequencing project: providing services to taxonomists for standard genome sequencing and annotation.</title>
        <authorList>
            <consortium name="The Broad Institute Genomics Platform"/>
            <consortium name="The Broad Institute Genome Sequencing Center for Infectious Disease"/>
            <person name="Wu L."/>
            <person name="Ma J."/>
        </authorList>
    </citation>
    <scope>NUCLEOTIDE SEQUENCE [LARGE SCALE GENOMIC DNA]</scope>
    <source>
        <strain evidence="2">CGMCC 4.1641</strain>
    </source>
</reference>
<dbReference type="InterPro" id="IPR029063">
    <property type="entry name" value="SAM-dependent_MTases_sf"/>
</dbReference>
<dbReference type="EMBL" id="JBHSED010000013">
    <property type="protein sequence ID" value="MFC4303417.1"/>
    <property type="molecule type" value="Genomic_DNA"/>
</dbReference>
<protein>
    <submittedName>
        <fullName evidence="1">Class I SAM-dependent methyltransferase</fullName>
        <ecNumber evidence="1">2.1.1.222</ecNumber>
        <ecNumber evidence="1">2.1.1.64</ecNumber>
    </submittedName>
</protein>
<dbReference type="PANTHER" id="PTHR43861">
    <property type="entry name" value="TRANS-ACONITATE 2-METHYLTRANSFERASE-RELATED"/>
    <property type="match status" value="1"/>
</dbReference>
<keyword evidence="1" id="KW-0808">Transferase</keyword>
<dbReference type="Proteomes" id="UP001595755">
    <property type="component" value="Unassembled WGS sequence"/>
</dbReference>
<proteinExistence type="predicted"/>
<dbReference type="EC" id="2.1.1.64" evidence="1"/>
<gene>
    <name evidence="1" type="ORF">ACFO1S_08125</name>
</gene>
<dbReference type="RefSeq" id="WP_204602862.1">
    <property type="nucleotide sequence ID" value="NZ_JBHSED010000013.1"/>
</dbReference>
<dbReference type="GO" id="GO:0061542">
    <property type="term" value="F:3-demethylubiquinol 3-O-methyltransferase activity"/>
    <property type="evidence" value="ECO:0007669"/>
    <property type="project" value="UniProtKB-EC"/>
</dbReference>
<dbReference type="Pfam" id="PF13489">
    <property type="entry name" value="Methyltransf_23"/>
    <property type="match status" value="1"/>
</dbReference>
<accession>A0ABV8S9D1</accession>
<name>A0ABV8S9D1_9BACL</name>
<keyword evidence="2" id="KW-1185">Reference proteome</keyword>
<dbReference type="EC" id="2.1.1.222" evidence="1"/>